<dbReference type="GO" id="GO:0033314">
    <property type="term" value="P:mitotic DNA replication checkpoint signaling"/>
    <property type="evidence" value="ECO:0007669"/>
    <property type="project" value="TreeGrafter"/>
</dbReference>
<keyword evidence="8" id="KW-1185">Reference proteome</keyword>
<evidence type="ECO:0000256" key="1">
    <source>
        <dbReference type="ARBA" id="ARBA00004123"/>
    </source>
</evidence>
<evidence type="ECO:0000256" key="2">
    <source>
        <dbReference type="ARBA" id="ARBA00022723"/>
    </source>
</evidence>
<dbReference type="Proteomes" id="UP001168877">
    <property type="component" value="Unassembled WGS sequence"/>
</dbReference>
<evidence type="ECO:0000313" key="8">
    <source>
        <dbReference type="Proteomes" id="UP001168877"/>
    </source>
</evidence>
<evidence type="ECO:0000256" key="3">
    <source>
        <dbReference type="ARBA" id="ARBA00022771"/>
    </source>
</evidence>
<dbReference type="AlphaFoldDB" id="A0AA39RJ72"/>
<reference evidence="7" key="2">
    <citation type="submission" date="2023-06" db="EMBL/GenBank/DDBJ databases">
        <authorList>
            <person name="Swenson N.G."/>
            <person name="Wegrzyn J.L."/>
            <person name="Mcevoy S.L."/>
        </authorList>
    </citation>
    <scope>NUCLEOTIDE SEQUENCE</scope>
    <source>
        <strain evidence="7">NS2018</strain>
        <tissue evidence="7">Leaf</tissue>
    </source>
</reference>
<reference evidence="7" key="1">
    <citation type="journal article" date="2022" name="Plant J.">
        <title>Strategies of tolerance reflected in two North American maple genomes.</title>
        <authorList>
            <person name="McEvoy S.L."/>
            <person name="Sezen U.U."/>
            <person name="Trouern-Trend A."/>
            <person name="McMahon S.M."/>
            <person name="Schaberg P.G."/>
            <person name="Yang J."/>
            <person name="Wegrzyn J.L."/>
            <person name="Swenson N.G."/>
        </authorList>
    </citation>
    <scope>NUCLEOTIDE SEQUENCE</scope>
    <source>
        <strain evidence="7">NS2018</strain>
    </source>
</reference>
<keyword evidence="5" id="KW-0539">Nucleus</keyword>
<evidence type="ECO:0000256" key="6">
    <source>
        <dbReference type="SAM" id="Coils"/>
    </source>
</evidence>
<proteinExistence type="predicted"/>
<evidence type="ECO:0000256" key="5">
    <source>
        <dbReference type="ARBA" id="ARBA00023242"/>
    </source>
</evidence>
<dbReference type="GO" id="GO:0044773">
    <property type="term" value="P:mitotic DNA damage checkpoint signaling"/>
    <property type="evidence" value="ECO:0007669"/>
    <property type="project" value="TreeGrafter"/>
</dbReference>
<comment type="subcellular location">
    <subcellularLocation>
        <location evidence="1">Nucleus</location>
    </subcellularLocation>
</comment>
<keyword evidence="2" id="KW-0479">Metal-binding</keyword>
<protein>
    <submittedName>
        <fullName evidence="7">Uncharacterized protein</fullName>
    </submittedName>
</protein>
<name>A0AA39RJ72_ACESA</name>
<organism evidence="7 8">
    <name type="scientific">Acer saccharum</name>
    <name type="common">Sugar maple</name>
    <dbReference type="NCBI Taxonomy" id="4024"/>
    <lineage>
        <taxon>Eukaryota</taxon>
        <taxon>Viridiplantae</taxon>
        <taxon>Streptophyta</taxon>
        <taxon>Embryophyta</taxon>
        <taxon>Tracheophyta</taxon>
        <taxon>Spermatophyta</taxon>
        <taxon>Magnoliopsida</taxon>
        <taxon>eudicotyledons</taxon>
        <taxon>Gunneridae</taxon>
        <taxon>Pentapetalae</taxon>
        <taxon>rosids</taxon>
        <taxon>malvids</taxon>
        <taxon>Sapindales</taxon>
        <taxon>Sapindaceae</taxon>
        <taxon>Hippocastanoideae</taxon>
        <taxon>Acereae</taxon>
        <taxon>Acer</taxon>
    </lineage>
</organism>
<gene>
    <name evidence="7" type="ORF">LWI29_023906</name>
</gene>
<dbReference type="PANTHER" id="PTHR13278:SF0">
    <property type="entry name" value="ZINC FINGER PROTEIN 830"/>
    <property type="match status" value="1"/>
</dbReference>
<dbReference type="GO" id="GO:0003676">
    <property type="term" value="F:nucleic acid binding"/>
    <property type="evidence" value="ECO:0007669"/>
    <property type="project" value="InterPro"/>
</dbReference>
<dbReference type="GO" id="GO:0008270">
    <property type="term" value="F:zinc ion binding"/>
    <property type="evidence" value="ECO:0007669"/>
    <property type="project" value="UniProtKB-KW"/>
</dbReference>
<dbReference type="EMBL" id="JAUESC010000387">
    <property type="protein sequence ID" value="KAK0574447.1"/>
    <property type="molecule type" value="Genomic_DNA"/>
</dbReference>
<accession>A0AA39RJ72</accession>
<evidence type="ECO:0000256" key="4">
    <source>
        <dbReference type="ARBA" id="ARBA00022833"/>
    </source>
</evidence>
<dbReference type="GO" id="GO:0005681">
    <property type="term" value="C:spliceosomal complex"/>
    <property type="evidence" value="ECO:0007669"/>
    <property type="project" value="InterPro"/>
</dbReference>
<dbReference type="InterPro" id="IPR040050">
    <property type="entry name" value="ZNF830-like"/>
</dbReference>
<keyword evidence="3" id="KW-0863">Zinc-finger</keyword>
<keyword evidence="4" id="KW-0862">Zinc</keyword>
<evidence type="ECO:0000313" key="7">
    <source>
        <dbReference type="EMBL" id="KAK0574447.1"/>
    </source>
</evidence>
<keyword evidence="6" id="KW-0175">Coiled coil</keyword>
<comment type="caution">
    <text evidence="7">The sequence shown here is derived from an EMBL/GenBank/DDBJ whole genome shotgun (WGS) entry which is preliminary data.</text>
</comment>
<sequence>MVNAVRWYKEFEKLIQEDLQEVDDRMEEDEIDAAEVIEEYELLEQKTSLEKVEMLKKRRTELEAVRLAKRSKSSEVGLLTSLRVRIHPVMMTMMGILPLIGELSTCDLSFLVKVPLFLVGENVCVPS</sequence>
<dbReference type="GO" id="GO:0033260">
    <property type="term" value="P:nuclear DNA replication"/>
    <property type="evidence" value="ECO:0007669"/>
    <property type="project" value="TreeGrafter"/>
</dbReference>
<feature type="coiled-coil region" evidence="6">
    <location>
        <begin position="19"/>
        <end position="46"/>
    </location>
</feature>
<dbReference type="PANTHER" id="PTHR13278">
    <property type="entry name" value="ZINC FINGER PROTEIN 830"/>
    <property type="match status" value="1"/>
</dbReference>